<evidence type="ECO:0000256" key="3">
    <source>
        <dbReference type="ARBA" id="ARBA00022525"/>
    </source>
</evidence>
<dbReference type="GO" id="GO:0005576">
    <property type="term" value="C:extracellular region"/>
    <property type="evidence" value="ECO:0007669"/>
    <property type="project" value="UniProtKB-SubCell"/>
</dbReference>
<feature type="chain" id="PRO_5020492685" description="Transthyretin/hydroxyisourate hydrolase domain-containing protein" evidence="5">
    <location>
        <begin position="20"/>
        <end position="153"/>
    </location>
</feature>
<reference evidence="6 7" key="1">
    <citation type="journal article" date="2015" name="Genome Biol.">
        <title>Comparative genomics of Steinernema reveals deeply conserved gene regulatory networks.</title>
        <authorList>
            <person name="Dillman A.R."/>
            <person name="Macchietto M."/>
            <person name="Porter C.F."/>
            <person name="Rogers A."/>
            <person name="Williams B."/>
            <person name="Antoshechkin I."/>
            <person name="Lee M.M."/>
            <person name="Goodwin Z."/>
            <person name="Lu X."/>
            <person name="Lewis E.E."/>
            <person name="Goodrich-Blair H."/>
            <person name="Stock S.P."/>
            <person name="Adams B.J."/>
            <person name="Sternberg P.W."/>
            <person name="Mortazavi A."/>
        </authorList>
    </citation>
    <scope>NUCLEOTIDE SEQUENCE [LARGE SCALE GENOMIC DNA]</scope>
    <source>
        <strain evidence="6 7">ALL</strain>
    </source>
</reference>
<accession>A0A4V6A0I2</accession>
<comment type="caution">
    <text evidence="6">The sequence shown here is derived from an EMBL/GenBank/DDBJ whole genome shotgun (WGS) entry which is preliminary data.</text>
</comment>
<keyword evidence="4 5" id="KW-0732">Signal</keyword>
<reference evidence="6 7" key="2">
    <citation type="journal article" date="2019" name="G3 (Bethesda)">
        <title>Hybrid Assembly of the Genome of the Entomopathogenic Nematode Steinernema carpocapsae Identifies the X-Chromosome.</title>
        <authorList>
            <person name="Serra L."/>
            <person name="Macchietto M."/>
            <person name="Macias-Munoz A."/>
            <person name="McGill C.J."/>
            <person name="Rodriguez I.M."/>
            <person name="Rodriguez B."/>
            <person name="Murad R."/>
            <person name="Mortazavi A."/>
        </authorList>
    </citation>
    <scope>NUCLEOTIDE SEQUENCE [LARGE SCALE GENOMIC DNA]</scope>
    <source>
        <strain evidence="6 7">ALL</strain>
    </source>
</reference>
<proteinExistence type="inferred from homology"/>
<evidence type="ECO:0000256" key="5">
    <source>
        <dbReference type="SAM" id="SignalP"/>
    </source>
</evidence>
<dbReference type="Proteomes" id="UP000298663">
    <property type="component" value="Unassembled WGS sequence"/>
</dbReference>
<dbReference type="Gene3D" id="2.60.40.3330">
    <property type="match status" value="1"/>
</dbReference>
<dbReference type="OrthoDB" id="5773467at2759"/>
<dbReference type="InterPro" id="IPR038479">
    <property type="entry name" value="Transthyretin-like_sf"/>
</dbReference>
<sequence>MKPLVSFLLISLLAVFTFAYDQKVTVVGNFLCGNVISNGTEMILKEHDWIDFDDVLSTAATYENGSFEITGYENEFFKISPYLEVIHSCGVTQGSVAMCSITTLWIPEGISYYKMGTINLLDQQASRPKGCSIQRAFFLKAKAVSTVWNIFGL</sequence>
<dbReference type="Pfam" id="PF01060">
    <property type="entry name" value="TTR-52"/>
    <property type="match status" value="1"/>
</dbReference>
<comment type="similarity">
    <text evidence="2">Belongs to the nematode transthyretin-like family.</text>
</comment>
<comment type="subcellular location">
    <subcellularLocation>
        <location evidence="1">Secreted</location>
    </subcellularLocation>
</comment>
<feature type="signal peptide" evidence="5">
    <location>
        <begin position="1"/>
        <end position="19"/>
    </location>
</feature>
<evidence type="ECO:0000256" key="1">
    <source>
        <dbReference type="ARBA" id="ARBA00004613"/>
    </source>
</evidence>
<name>A0A4V6A0I2_STECR</name>
<organism evidence="6 7">
    <name type="scientific">Steinernema carpocapsae</name>
    <name type="common">Entomopathogenic nematode</name>
    <dbReference type="NCBI Taxonomy" id="34508"/>
    <lineage>
        <taxon>Eukaryota</taxon>
        <taxon>Metazoa</taxon>
        <taxon>Ecdysozoa</taxon>
        <taxon>Nematoda</taxon>
        <taxon>Chromadorea</taxon>
        <taxon>Rhabditida</taxon>
        <taxon>Tylenchina</taxon>
        <taxon>Panagrolaimomorpha</taxon>
        <taxon>Strongyloidoidea</taxon>
        <taxon>Steinernematidae</taxon>
        <taxon>Steinernema</taxon>
    </lineage>
</organism>
<dbReference type="PANTHER" id="PTHR21700:SF30">
    <property type="entry name" value="TRANSTHYRETIN-LIKE FAMILY PROTEIN"/>
    <property type="match status" value="1"/>
</dbReference>
<evidence type="ECO:0008006" key="8">
    <source>
        <dbReference type="Google" id="ProtNLM"/>
    </source>
</evidence>
<gene>
    <name evidence="6" type="ORF">L596_022754</name>
</gene>
<keyword evidence="7" id="KW-1185">Reference proteome</keyword>
<evidence type="ECO:0000313" key="6">
    <source>
        <dbReference type="EMBL" id="TKR70775.1"/>
    </source>
</evidence>
<protein>
    <recommendedName>
        <fullName evidence="8">Transthyretin/hydroxyisourate hydrolase domain-containing protein</fullName>
    </recommendedName>
</protein>
<evidence type="ECO:0000256" key="4">
    <source>
        <dbReference type="ARBA" id="ARBA00022729"/>
    </source>
</evidence>
<dbReference type="InterPro" id="IPR001534">
    <property type="entry name" value="Transthyretin-like"/>
</dbReference>
<dbReference type="GO" id="GO:0009986">
    <property type="term" value="C:cell surface"/>
    <property type="evidence" value="ECO:0007669"/>
    <property type="project" value="InterPro"/>
</dbReference>
<keyword evidence="3" id="KW-0964">Secreted</keyword>
<dbReference type="AlphaFoldDB" id="A0A4V6A0I2"/>
<dbReference type="EMBL" id="AZBU02000007">
    <property type="protein sequence ID" value="TKR70775.1"/>
    <property type="molecule type" value="Genomic_DNA"/>
</dbReference>
<dbReference type="PANTHER" id="PTHR21700">
    <property type="entry name" value="TRANSTHYRETIN-LIKE FAMILY PROTEIN-RELATED"/>
    <property type="match status" value="1"/>
</dbReference>
<evidence type="ECO:0000313" key="7">
    <source>
        <dbReference type="Proteomes" id="UP000298663"/>
    </source>
</evidence>
<evidence type="ECO:0000256" key="2">
    <source>
        <dbReference type="ARBA" id="ARBA00010112"/>
    </source>
</evidence>